<feature type="domain" description="AMP-binding enzyme C-terminal" evidence="4">
    <location>
        <begin position="472"/>
        <end position="550"/>
    </location>
</feature>
<reference evidence="5" key="1">
    <citation type="submission" date="2013-04" db="EMBL/GenBank/DDBJ databases">
        <authorList>
            <person name="Qu J."/>
            <person name="Murali S.C."/>
            <person name="Bandaranaike D."/>
            <person name="Bellair M."/>
            <person name="Blankenburg K."/>
            <person name="Chao H."/>
            <person name="Dinh H."/>
            <person name="Doddapaneni H."/>
            <person name="Downs B."/>
            <person name="Dugan-Rocha S."/>
            <person name="Elkadiri S."/>
            <person name="Gnanaolivu R.D."/>
            <person name="Hernandez B."/>
            <person name="Javaid M."/>
            <person name="Jayaseelan J.C."/>
            <person name="Lee S."/>
            <person name="Li M."/>
            <person name="Ming W."/>
            <person name="Munidasa M."/>
            <person name="Muniz J."/>
            <person name="Nguyen L."/>
            <person name="Ongeri F."/>
            <person name="Osuji N."/>
            <person name="Pu L.-L."/>
            <person name="Puazo M."/>
            <person name="Qu C."/>
            <person name="Quiroz J."/>
            <person name="Raj R."/>
            <person name="Weissenberger G."/>
            <person name="Xin Y."/>
            <person name="Zou X."/>
            <person name="Han Y."/>
            <person name="Richards S."/>
            <person name="Worley K."/>
            <person name="Muzny D."/>
            <person name="Gibbs R."/>
        </authorList>
    </citation>
    <scope>NUCLEOTIDE SEQUENCE</scope>
    <source>
        <strain evidence="5">Sampled in the wild</strain>
    </source>
</reference>
<evidence type="ECO:0000256" key="1">
    <source>
        <dbReference type="ARBA" id="ARBA00004275"/>
    </source>
</evidence>
<dbReference type="PANTHER" id="PTHR24096">
    <property type="entry name" value="LONG-CHAIN-FATTY-ACID--COA LIGASE"/>
    <property type="match status" value="1"/>
</dbReference>
<dbReference type="GO" id="GO:0046949">
    <property type="term" value="P:fatty-acyl-CoA biosynthetic process"/>
    <property type="evidence" value="ECO:0007669"/>
    <property type="project" value="TreeGrafter"/>
</dbReference>
<dbReference type="GO" id="GO:0005777">
    <property type="term" value="C:peroxisome"/>
    <property type="evidence" value="ECO:0007669"/>
    <property type="project" value="UniProtKB-SubCell"/>
</dbReference>
<evidence type="ECO:0000259" key="3">
    <source>
        <dbReference type="Pfam" id="PF00501"/>
    </source>
</evidence>
<dbReference type="Pfam" id="PF13193">
    <property type="entry name" value="AMP-binding_C"/>
    <property type="match status" value="1"/>
</dbReference>
<dbReference type="SUPFAM" id="SSF56801">
    <property type="entry name" value="Acetyl-CoA synthetase-like"/>
    <property type="match status" value="1"/>
</dbReference>
<dbReference type="Gene3D" id="2.30.38.10">
    <property type="entry name" value="Luciferase, Domain 3"/>
    <property type="match status" value="1"/>
</dbReference>
<dbReference type="EMBL" id="KZ308306">
    <property type="protein sequence ID" value="KAG8226970.1"/>
    <property type="molecule type" value="Genomic_DNA"/>
</dbReference>
<keyword evidence="2" id="KW-0576">Peroxisome</keyword>
<evidence type="ECO:0000256" key="2">
    <source>
        <dbReference type="ARBA" id="ARBA00023140"/>
    </source>
</evidence>
<evidence type="ECO:0008006" key="7">
    <source>
        <dbReference type="Google" id="ProtNLM"/>
    </source>
</evidence>
<accession>A0A8K0NWD4</accession>
<evidence type="ECO:0000259" key="4">
    <source>
        <dbReference type="Pfam" id="PF13193"/>
    </source>
</evidence>
<dbReference type="PROSITE" id="PS00455">
    <property type="entry name" value="AMP_BINDING"/>
    <property type="match status" value="1"/>
</dbReference>
<dbReference type="OrthoDB" id="10253869at2759"/>
<dbReference type="Proteomes" id="UP000792457">
    <property type="component" value="Unassembled WGS sequence"/>
</dbReference>
<dbReference type="AlphaFoldDB" id="A0A8K0NWD4"/>
<dbReference type="Pfam" id="PF00501">
    <property type="entry name" value="AMP-binding"/>
    <property type="match status" value="1"/>
</dbReference>
<keyword evidence="6" id="KW-1185">Reference proteome</keyword>
<feature type="domain" description="AMP-dependent synthetase/ligase" evidence="3">
    <location>
        <begin position="75"/>
        <end position="435"/>
    </location>
</feature>
<name>A0A8K0NWD4_LADFU</name>
<sequence length="579" mass="63737">MACNAVIVTSFLRTYRRAYKEPNGRLLTYLPQNFLTFRSSYRFRHTPRVAEYIIKSPYSDVTIPKYSLAEFVWKDSHKWQDKVALECSLTGRKFTYSQAKDATFRFAGALKKTLKGGPDTKYVTALILSNCPEYAPAFLGASHAGMIVTTVNPNYTAEEMCRQMRDSGTTHIITDMYNYKVVNEAVKRLKDVKVPLTVIFIGTQTPEGTLSFQEMVSSGSWDDLKNTDDFDVEETVVMPYSSGTTGLPKGAMLSHRNIVANIVQGCHKDLTLCQPTSEQHQEVLLAVIPFFHIYGMVVVLLSKLAVGAKIASLLYLVPPLLLFLTTHPGANEKSLQSLRTIMSGAAPLGAMDVERFLHKVKTDVAVLQGYGMTESSPMVAHQSLHSKGRRNYASVGQILPNTLVKIIDLDSKASLGPMKRGELCVKGPQVMKGYLNKPEETKKIIDRDGWLHSGDIAYYDENQSFFIVAPVELEEILRSHPAVENAGVVGIPHPRSGEVPRAFVVLKKNAVDARESDLRKWVAERVAPYKRLDEGGVVIVDSLPVSPSGKILRRQLRDAVGAAVSGSGAAGAGPGAWGD</sequence>
<protein>
    <recommendedName>
        <fullName evidence="7">4-coumarate--CoA ligase</fullName>
    </recommendedName>
</protein>
<dbReference type="InterPro" id="IPR000873">
    <property type="entry name" value="AMP-dep_synth/lig_dom"/>
</dbReference>
<organism evidence="5 6">
    <name type="scientific">Ladona fulva</name>
    <name type="common">Scarce chaser dragonfly</name>
    <name type="synonym">Libellula fulva</name>
    <dbReference type="NCBI Taxonomy" id="123851"/>
    <lineage>
        <taxon>Eukaryota</taxon>
        <taxon>Metazoa</taxon>
        <taxon>Ecdysozoa</taxon>
        <taxon>Arthropoda</taxon>
        <taxon>Hexapoda</taxon>
        <taxon>Insecta</taxon>
        <taxon>Pterygota</taxon>
        <taxon>Palaeoptera</taxon>
        <taxon>Odonata</taxon>
        <taxon>Epiprocta</taxon>
        <taxon>Anisoptera</taxon>
        <taxon>Libelluloidea</taxon>
        <taxon>Libellulidae</taxon>
        <taxon>Ladona</taxon>
    </lineage>
</organism>
<gene>
    <name evidence="5" type="ORF">J437_LFUL009521</name>
</gene>
<dbReference type="InterPro" id="IPR025110">
    <property type="entry name" value="AMP-bd_C"/>
</dbReference>
<reference evidence="5" key="2">
    <citation type="submission" date="2017-10" db="EMBL/GenBank/DDBJ databases">
        <title>Ladona fulva Genome sequencing and assembly.</title>
        <authorList>
            <person name="Murali S."/>
            <person name="Richards S."/>
            <person name="Bandaranaike D."/>
            <person name="Bellair M."/>
            <person name="Blankenburg K."/>
            <person name="Chao H."/>
            <person name="Dinh H."/>
            <person name="Doddapaneni H."/>
            <person name="Dugan-Rocha S."/>
            <person name="Elkadiri S."/>
            <person name="Gnanaolivu R."/>
            <person name="Hernandez B."/>
            <person name="Skinner E."/>
            <person name="Javaid M."/>
            <person name="Lee S."/>
            <person name="Li M."/>
            <person name="Ming W."/>
            <person name="Munidasa M."/>
            <person name="Muniz J."/>
            <person name="Nguyen L."/>
            <person name="Hughes D."/>
            <person name="Osuji N."/>
            <person name="Pu L.-L."/>
            <person name="Puazo M."/>
            <person name="Qu C."/>
            <person name="Quiroz J."/>
            <person name="Raj R."/>
            <person name="Weissenberger G."/>
            <person name="Xin Y."/>
            <person name="Zou X."/>
            <person name="Han Y."/>
            <person name="Worley K."/>
            <person name="Muzny D."/>
            <person name="Gibbs R."/>
        </authorList>
    </citation>
    <scope>NUCLEOTIDE SEQUENCE</scope>
    <source>
        <strain evidence="5">Sampled in the wild</strain>
    </source>
</reference>
<dbReference type="GO" id="GO:0004467">
    <property type="term" value="F:long-chain fatty acid-CoA ligase activity"/>
    <property type="evidence" value="ECO:0007669"/>
    <property type="project" value="TreeGrafter"/>
</dbReference>
<dbReference type="Gene3D" id="3.40.50.980">
    <property type="match status" value="3"/>
</dbReference>
<comment type="subcellular location">
    <subcellularLocation>
        <location evidence="1">Peroxisome</location>
    </subcellularLocation>
</comment>
<dbReference type="InterPro" id="IPR020845">
    <property type="entry name" value="AMP-binding_CS"/>
</dbReference>
<dbReference type="PANTHER" id="PTHR24096:SF422">
    <property type="entry name" value="BCDNA.GH02901"/>
    <property type="match status" value="1"/>
</dbReference>
<dbReference type="InterPro" id="IPR045851">
    <property type="entry name" value="AMP-bd_C_sf"/>
</dbReference>
<proteinExistence type="predicted"/>
<comment type="caution">
    <text evidence="5">The sequence shown here is derived from an EMBL/GenBank/DDBJ whole genome shotgun (WGS) entry which is preliminary data.</text>
</comment>
<evidence type="ECO:0000313" key="5">
    <source>
        <dbReference type="EMBL" id="KAG8226970.1"/>
    </source>
</evidence>
<dbReference type="Gene3D" id="3.30.300.30">
    <property type="match status" value="1"/>
</dbReference>
<evidence type="ECO:0000313" key="6">
    <source>
        <dbReference type="Proteomes" id="UP000792457"/>
    </source>
</evidence>